<sequence length="224" mass="24100">MLGSLLCFKVRSKTDSTALTPPVKTGNAANAEVTAAGRAKENVKRRRTIFGKLKCLSTVAEAGVGSDSVFENGSYGFVSSGSKIVLARVITMYSKSGGKAGAHSIAHRSESISALSYLFGQTYEHGFRRQFKNTRRSDLALGAINRFAHLPSNSFQALLPTEENNKASAKVFPNHVEIGRRAYDLCEGLMAEKGPVCKGVTSLNTVRRKGQKNISLLEDDGVAE</sequence>
<name>A0AAD7GRJ0_MYCRO</name>
<keyword evidence="2" id="KW-1185">Reference proteome</keyword>
<proteinExistence type="predicted"/>
<dbReference type="EMBL" id="JARKIE010000012">
    <property type="protein sequence ID" value="KAJ7703686.1"/>
    <property type="molecule type" value="Genomic_DNA"/>
</dbReference>
<evidence type="ECO:0000313" key="2">
    <source>
        <dbReference type="Proteomes" id="UP001221757"/>
    </source>
</evidence>
<organism evidence="1 2">
    <name type="scientific">Mycena rosella</name>
    <name type="common">Pink bonnet</name>
    <name type="synonym">Agaricus rosellus</name>
    <dbReference type="NCBI Taxonomy" id="1033263"/>
    <lineage>
        <taxon>Eukaryota</taxon>
        <taxon>Fungi</taxon>
        <taxon>Dikarya</taxon>
        <taxon>Basidiomycota</taxon>
        <taxon>Agaricomycotina</taxon>
        <taxon>Agaricomycetes</taxon>
        <taxon>Agaricomycetidae</taxon>
        <taxon>Agaricales</taxon>
        <taxon>Marasmiineae</taxon>
        <taxon>Mycenaceae</taxon>
        <taxon>Mycena</taxon>
    </lineage>
</organism>
<comment type="caution">
    <text evidence="1">The sequence shown here is derived from an EMBL/GenBank/DDBJ whole genome shotgun (WGS) entry which is preliminary data.</text>
</comment>
<evidence type="ECO:0000313" key="1">
    <source>
        <dbReference type="EMBL" id="KAJ7703686.1"/>
    </source>
</evidence>
<accession>A0AAD7GRJ0</accession>
<gene>
    <name evidence="1" type="ORF">B0H17DRAFT_1127294</name>
</gene>
<dbReference type="Proteomes" id="UP001221757">
    <property type="component" value="Unassembled WGS sequence"/>
</dbReference>
<reference evidence="1" key="1">
    <citation type="submission" date="2023-03" db="EMBL/GenBank/DDBJ databases">
        <title>Massive genome expansion in bonnet fungi (Mycena s.s.) driven by repeated elements and novel gene families across ecological guilds.</title>
        <authorList>
            <consortium name="Lawrence Berkeley National Laboratory"/>
            <person name="Harder C.B."/>
            <person name="Miyauchi S."/>
            <person name="Viragh M."/>
            <person name="Kuo A."/>
            <person name="Thoen E."/>
            <person name="Andreopoulos B."/>
            <person name="Lu D."/>
            <person name="Skrede I."/>
            <person name="Drula E."/>
            <person name="Henrissat B."/>
            <person name="Morin E."/>
            <person name="Kohler A."/>
            <person name="Barry K."/>
            <person name="LaButti K."/>
            <person name="Morin E."/>
            <person name="Salamov A."/>
            <person name="Lipzen A."/>
            <person name="Mereny Z."/>
            <person name="Hegedus B."/>
            <person name="Baldrian P."/>
            <person name="Stursova M."/>
            <person name="Weitz H."/>
            <person name="Taylor A."/>
            <person name="Grigoriev I.V."/>
            <person name="Nagy L.G."/>
            <person name="Martin F."/>
            <person name="Kauserud H."/>
        </authorList>
    </citation>
    <scope>NUCLEOTIDE SEQUENCE</scope>
    <source>
        <strain evidence="1">CBHHK067</strain>
    </source>
</reference>
<dbReference type="AlphaFoldDB" id="A0AAD7GRJ0"/>
<protein>
    <submittedName>
        <fullName evidence="1">Uncharacterized protein</fullName>
    </submittedName>
</protein>